<comment type="cofactor">
    <cofactor evidence="2">
        <name>Mg(2+)</name>
        <dbReference type="ChEBI" id="CHEBI:18420"/>
    </cofactor>
</comment>
<evidence type="ECO:0000256" key="7">
    <source>
        <dbReference type="ARBA" id="ARBA00022840"/>
    </source>
</evidence>
<dbReference type="AlphaFoldDB" id="A0A6J6H9Z3"/>
<dbReference type="GO" id="GO:0071555">
    <property type="term" value="P:cell wall organization"/>
    <property type="evidence" value="ECO:0007669"/>
    <property type="project" value="UniProtKB-KW"/>
</dbReference>
<feature type="domain" description="ATP-grasp" evidence="13">
    <location>
        <begin position="151"/>
        <end position="360"/>
    </location>
</feature>
<keyword evidence="5" id="KW-0479">Metal-binding</keyword>
<dbReference type="FunFam" id="3.30.470.20:FF:000008">
    <property type="entry name" value="D-alanine--D-alanine ligase"/>
    <property type="match status" value="1"/>
</dbReference>
<keyword evidence="9" id="KW-0133">Cell shape</keyword>
<dbReference type="SUPFAM" id="SSF52440">
    <property type="entry name" value="PreATP-grasp domain"/>
    <property type="match status" value="1"/>
</dbReference>
<dbReference type="InterPro" id="IPR000291">
    <property type="entry name" value="D-Ala_lig_Van_CS"/>
</dbReference>
<evidence type="ECO:0000256" key="9">
    <source>
        <dbReference type="ARBA" id="ARBA00022960"/>
    </source>
</evidence>
<dbReference type="SUPFAM" id="SSF56059">
    <property type="entry name" value="Glutathione synthetase ATP-binding domain-like"/>
    <property type="match status" value="1"/>
</dbReference>
<keyword evidence="12" id="KW-0961">Cell wall biogenesis/degradation</keyword>
<dbReference type="PANTHER" id="PTHR23132">
    <property type="entry name" value="D-ALANINE--D-ALANINE LIGASE"/>
    <property type="match status" value="1"/>
</dbReference>
<dbReference type="EMBL" id="CAEZUP010000031">
    <property type="protein sequence ID" value="CAB4608145.1"/>
    <property type="molecule type" value="Genomic_DNA"/>
</dbReference>
<name>A0A6J6H9Z3_9ZZZZ</name>
<evidence type="ECO:0000313" key="14">
    <source>
        <dbReference type="EMBL" id="CAB4608145.1"/>
    </source>
</evidence>
<dbReference type="InterPro" id="IPR016185">
    <property type="entry name" value="PreATP-grasp_dom_sf"/>
</dbReference>
<protein>
    <submittedName>
        <fullName evidence="14">Unannotated protein</fullName>
    </submittedName>
</protein>
<dbReference type="GO" id="GO:0005524">
    <property type="term" value="F:ATP binding"/>
    <property type="evidence" value="ECO:0007669"/>
    <property type="project" value="UniProtKB-KW"/>
</dbReference>
<dbReference type="InterPro" id="IPR011761">
    <property type="entry name" value="ATP-grasp"/>
</dbReference>
<keyword evidence="6" id="KW-0547">Nucleotide-binding</keyword>
<keyword evidence="8" id="KW-0460">Magnesium</keyword>
<dbReference type="Gene3D" id="3.40.50.20">
    <property type="match status" value="1"/>
</dbReference>
<dbReference type="NCBIfam" id="NF002528">
    <property type="entry name" value="PRK01966.1-4"/>
    <property type="match status" value="1"/>
</dbReference>
<comment type="similarity">
    <text evidence="3">Belongs to the D-alanine--D-alanine ligase family.</text>
</comment>
<dbReference type="PANTHER" id="PTHR23132:SF25">
    <property type="entry name" value="D-ALANINE--D-ALANINE LIGASE A"/>
    <property type="match status" value="1"/>
</dbReference>
<dbReference type="HAMAP" id="MF_00047">
    <property type="entry name" value="Dala_Dala_lig"/>
    <property type="match status" value="1"/>
</dbReference>
<dbReference type="GO" id="GO:0008716">
    <property type="term" value="F:D-alanine-D-alanine ligase activity"/>
    <property type="evidence" value="ECO:0007669"/>
    <property type="project" value="InterPro"/>
</dbReference>
<evidence type="ECO:0000256" key="5">
    <source>
        <dbReference type="ARBA" id="ARBA00022723"/>
    </source>
</evidence>
<gene>
    <name evidence="14" type="ORF">UFOPK1835_00904</name>
</gene>
<reference evidence="14" key="1">
    <citation type="submission" date="2020-05" db="EMBL/GenBank/DDBJ databases">
        <authorList>
            <person name="Chiriac C."/>
            <person name="Salcher M."/>
            <person name="Ghai R."/>
            <person name="Kavagutti S V."/>
        </authorList>
    </citation>
    <scope>NUCLEOTIDE SEQUENCE</scope>
</reference>
<dbReference type="GO" id="GO:0008360">
    <property type="term" value="P:regulation of cell shape"/>
    <property type="evidence" value="ECO:0007669"/>
    <property type="project" value="UniProtKB-KW"/>
</dbReference>
<dbReference type="GO" id="GO:0009252">
    <property type="term" value="P:peptidoglycan biosynthetic process"/>
    <property type="evidence" value="ECO:0007669"/>
    <property type="project" value="UniProtKB-KW"/>
</dbReference>
<dbReference type="Pfam" id="PF01820">
    <property type="entry name" value="Dala_Dala_lig_N"/>
    <property type="match status" value="1"/>
</dbReference>
<accession>A0A6J6H9Z3</accession>
<dbReference type="PROSITE" id="PS00843">
    <property type="entry name" value="DALA_DALA_LIGASE_1"/>
    <property type="match status" value="1"/>
</dbReference>
<dbReference type="InterPro" id="IPR011095">
    <property type="entry name" value="Dala_Dala_lig_C"/>
</dbReference>
<organism evidence="14">
    <name type="scientific">freshwater metagenome</name>
    <dbReference type="NCBI Taxonomy" id="449393"/>
    <lineage>
        <taxon>unclassified sequences</taxon>
        <taxon>metagenomes</taxon>
        <taxon>ecological metagenomes</taxon>
    </lineage>
</organism>
<evidence type="ECO:0000256" key="3">
    <source>
        <dbReference type="ARBA" id="ARBA00010871"/>
    </source>
</evidence>
<evidence type="ECO:0000256" key="6">
    <source>
        <dbReference type="ARBA" id="ARBA00022741"/>
    </source>
</evidence>
<evidence type="ECO:0000256" key="2">
    <source>
        <dbReference type="ARBA" id="ARBA00001946"/>
    </source>
</evidence>
<evidence type="ECO:0000256" key="8">
    <source>
        <dbReference type="ARBA" id="ARBA00022842"/>
    </source>
</evidence>
<sequence length="375" mass="40248">MIGWTGAPDYGRSMTGSGRLRLVVLFGGQSAEHDVSRVTARHVLAAADPSRYDLLPIGIDRDGRWVRADGALAALARGTEFLPESLAVEGPIVNPFDVLDQTDGPIVVMPLLHGPMGEDGTVQGLLEVAGVAYVGSGVLGSSMSMDKVAAKHLATAHGFAQTAWRGLHRSEVSDSPAGDEFLDALAGELGFPMFVKPANMGSSIGVSKVDDRGALRPAIDAALQHDDWIVVEEGVVAREIEVAVLGHTTSPRASVPGEIVAGGEFYDYNDKYTDGVAQLLIPAPLDVDLTEKVRDFACRVFRAYRAEGFARVDFLFEEHGRGLLLNEINTIPGFTPISMYPKMWHASGLPYRALIDELVGLAIERHDLAARSRSH</sequence>
<dbReference type="Gene3D" id="3.30.1490.20">
    <property type="entry name" value="ATP-grasp fold, A domain"/>
    <property type="match status" value="1"/>
</dbReference>
<evidence type="ECO:0000256" key="11">
    <source>
        <dbReference type="ARBA" id="ARBA00023211"/>
    </source>
</evidence>
<evidence type="ECO:0000256" key="10">
    <source>
        <dbReference type="ARBA" id="ARBA00022984"/>
    </source>
</evidence>
<keyword evidence="11" id="KW-0464">Manganese</keyword>
<dbReference type="NCBIfam" id="TIGR01205">
    <property type="entry name" value="D_ala_D_alaTIGR"/>
    <property type="match status" value="1"/>
</dbReference>
<evidence type="ECO:0000256" key="4">
    <source>
        <dbReference type="ARBA" id="ARBA00022598"/>
    </source>
</evidence>
<dbReference type="Gene3D" id="3.30.470.20">
    <property type="entry name" value="ATP-grasp fold, B domain"/>
    <property type="match status" value="1"/>
</dbReference>
<dbReference type="InterPro" id="IPR005905">
    <property type="entry name" value="D_ala_D_ala"/>
</dbReference>
<keyword evidence="7" id="KW-0067">ATP-binding</keyword>
<evidence type="ECO:0000259" key="13">
    <source>
        <dbReference type="PROSITE" id="PS50975"/>
    </source>
</evidence>
<keyword evidence="4" id="KW-0436">Ligase</keyword>
<proteinExistence type="inferred from homology"/>
<evidence type="ECO:0000256" key="12">
    <source>
        <dbReference type="ARBA" id="ARBA00023316"/>
    </source>
</evidence>
<dbReference type="GO" id="GO:0046872">
    <property type="term" value="F:metal ion binding"/>
    <property type="evidence" value="ECO:0007669"/>
    <property type="project" value="UniProtKB-KW"/>
</dbReference>
<dbReference type="PIRSF" id="PIRSF039102">
    <property type="entry name" value="Ddl/VanB"/>
    <property type="match status" value="1"/>
</dbReference>
<dbReference type="Pfam" id="PF07478">
    <property type="entry name" value="Dala_Dala_lig_C"/>
    <property type="match status" value="1"/>
</dbReference>
<dbReference type="GO" id="GO:0005829">
    <property type="term" value="C:cytosol"/>
    <property type="evidence" value="ECO:0007669"/>
    <property type="project" value="TreeGrafter"/>
</dbReference>
<dbReference type="InterPro" id="IPR011127">
    <property type="entry name" value="Dala_Dala_lig_N"/>
</dbReference>
<evidence type="ECO:0000256" key="1">
    <source>
        <dbReference type="ARBA" id="ARBA00001936"/>
    </source>
</evidence>
<dbReference type="PROSITE" id="PS50975">
    <property type="entry name" value="ATP_GRASP"/>
    <property type="match status" value="1"/>
</dbReference>
<dbReference type="InterPro" id="IPR013815">
    <property type="entry name" value="ATP_grasp_subdomain_1"/>
</dbReference>
<comment type="cofactor">
    <cofactor evidence="1">
        <name>Mn(2+)</name>
        <dbReference type="ChEBI" id="CHEBI:29035"/>
    </cofactor>
</comment>
<keyword evidence="10" id="KW-0573">Peptidoglycan synthesis</keyword>